<reference evidence="2 3" key="1">
    <citation type="journal article" date="2014" name="Agronomy (Basel)">
        <title>A Draft Genome Sequence for Ensete ventricosum, the Drought-Tolerant Tree Against Hunger.</title>
        <authorList>
            <person name="Harrison J."/>
            <person name="Moore K.A."/>
            <person name="Paszkiewicz K."/>
            <person name="Jones T."/>
            <person name="Grant M."/>
            <person name="Ambacheew D."/>
            <person name="Muzemil S."/>
            <person name="Studholme D.J."/>
        </authorList>
    </citation>
    <scope>NUCLEOTIDE SEQUENCE [LARGE SCALE GENOMIC DNA]</scope>
</reference>
<feature type="compositionally biased region" description="Basic and acidic residues" evidence="1">
    <location>
        <begin position="90"/>
        <end position="106"/>
    </location>
</feature>
<evidence type="ECO:0000313" key="3">
    <source>
        <dbReference type="Proteomes" id="UP000287651"/>
    </source>
</evidence>
<feature type="region of interest" description="Disordered" evidence="1">
    <location>
        <begin position="76"/>
        <end position="121"/>
    </location>
</feature>
<proteinExistence type="predicted"/>
<evidence type="ECO:0000256" key="1">
    <source>
        <dbReference type="SAM" id="MobiDB-lite"/>
    </source>
</evidence>
<accession>A0A427A3P3</accession>
<dbReference type="EMBL" id="AMZH03003891">
    <property type="protein sequence ID" value="RRT70832.1"/>
    <property type="molecule type" value="Genomic_DNA"/>
</dbReference>
<dbReference type="AlphaFoldDB" id="A0A427A3P3"/>
<organism evidence="2 3">
    <name type="scientific">Ensete ventricosum</name>
    <name type="common">Abyssinian banana</name>
    <name type="synonym">Musa ensete</name>
    <dbReference type="NCBI Taxonomy" id="4639"/>
    <lineage>
        <taxon>Eukaryota</taxon>
        <taxon>Viridiplantae</taxon>
        <taxon>Streptophyta</taxon>
        <taxon>Embryophyta</taxon>
        <taxon>Tracheophyta</taxon>
        <taxon>Spermatophyta</taxon>
        <taxon>Magnoliopsida</taxon>
        <taxon>Liliopsida</taxon>
        <taxon>Zingiberales</taxon>
        <taxon>Musaceae</taxon>
        <taxon>Ensete</taxon>
    </lineage>
</organism>
<evidence type="ECO:0000313" key="2">
    <source>
        <dbReference type="EMBL" id="RRT70832.1"/>
    </source>
</evidence>
<dbReference type="Proteomes" id="UP000287651">
    <property type="component" value="Unassembled WGS sequence"/>
</dbReference>
<name>A0A427A3P3_ENSVE</name>
<gene>
    <name evidence="2" type="ORF">B296_00018294</name>
</gene>
<sequence length="121" mass="13656">MPWTLLSSTSTHALPVIQAKPDIPNDLFLDSGLPFRIRHYSSFKISRRLQAKRHKEHETKKEGVLVYLTTRMCNGRQPKRQAGVAKTRKGKEAAGDEETEGGREAEDGFCSGDSSDGWLWR</sequence>
<comment type="caution">
    <text evidence="2">The sequence shown here is derived from an EMBL/GenBank/DDBJ whole genome shotgun (WGS) entry which is preliminary data.</text>
</comment>
<protein>
    <submittedName>
        <fullName evidence="2">Uncharacterized protein</fullName>
    </submittedName>
</protein>